<dbReference type="HOGENOM" id="CLU_066205_1_0_6"/>
<sequence>MNVVDLSQEGDDWLEWRRNGITATDAAILVGLSPYKTRWRLWAEKTGYAREVDLSLNPLVRRGVENEDIARRAFEEKHNDLLLSLCVESVATPLMRASLDGLNSQGEPVELKCPSGSVWEEVCAEQTNSKAYRLYYPQVQHQLLVTGATRGWLVFYFDGQIQEFLILRDETMIQQILAEAQVFWQQVKDKKEPDKNPEKDLFIPHGKEIDIWITAAESYRLYESEIQEIKQRLVQLQERQKPHVEMMKSLMGEYLHADYCGVLVTRYKVAGRIDYKKLLDEKVSGVKPEDLDHYREKSSDRCRITVTGSVKPRYIVDEDVLAPLNDRPEEVETFYW</sequence>
<dbReference type="InterPro" id="IPR051703">
    <property type="entry name" value="NF-kappa-B_Signaling_Reg"/>
</dbReference>
<keyword evidence="2" id="KW-0614">Plasmid</keyword>
<accession>A0A076LVJ3</accession>
<keyword evidence="2" id="KW-0540">Nuclease</keyword>
<dbReference type="PANTHER" id="PTHR46609:SF6">
    <property type="entry name" value="EXONUCLEASE, PHAGE-TYPE_RECB, C-TERMINAL DOMAIN-CONTAINING PROTEIN-RELATED"/>
    <property type="match status" value="1"/>
</dbReference>
<feature type="domain" description="YqaJ viral recombinase" evidence="1">
    <location>
        <begin position="12"/>
        <end position="148"/>
    </location>
</feature>
<dbReference type="InterPro" id="IPR019080">
    <property type="entry name" value="YqaJ_viral_recombinase"/>
</dbReference>
<dbReference type="Proteomes" id="UP000028681">
    <property type="component" value="Plasmid 1"/>
</dbReference>
<reference evidence="2 3" key="1">
    <citation type="journal article" date="2012" name="PLoS ONE">
        <title>Edwardsiella comparative phylogenomics reveal the new intra/inter-species taxonomic relationships, virulence evolution and niche adaptation mechanisms.</title>
        <authorList>
            <person name="Yang M."/>
            <person name="Lv Y."/>
            <person name="Xiao J."/>
            <person name="Wu H."/>
            <person name="Zheng H."/>
            <person name="Liu Q."/>
            <person name="Zhang Y."/>
            <person name="Wang Q."/>
        </authorList>
    </citation>
    <scope>NUCLEOTIDE SEQUENCE [LARGE SCALE GENOMIC DNA]</scope>
    <source>
        <strain evidence="3">080813</strain>
        <plasmid evidence="3">Plasmid 1</plasmid>
    </source>
</reference>
<evidence type="ECO:0000313" key="2">
    <source>
        <dbReference type="EMBL" id="AIJ10687.1"/>
    </source>
</evidence>
<geneLocation type="plasmid" evidence="2 3">
    <name>1</name>
</geneLocation>
<evidence type="ECO:0000259" key="1">
    <source>
        <dbReference type="Pfam" id="PF09588"/>
    </source>
</evidence>
<evidence type="ECO:0000313" key="3">
    <source>
        <dbReference type="Proteomes" id="UP000028681"/>
    </source>
</evidence>
<organism evidence="2 3">
    <name type="scientific">Edwardsiella anguillarum ET080813</name>
    <dbReference type="NCBI Taxonomy" id="667120"/>
    <lineage>
        <taxon>Bacteria</taxon>
        <taxon>Pseudomonadati</taxon>
        <taxon>Pseudomonadota</taxon>
        <taxon>Gammaproteobacteria</taxon>
        <taxon>Enterobacterales</taxon>
        <taxon>Hafniaceae</taxon>
        <taxon>Edwardsiella</taxon>
    </lineage>
</organism>
<keyword evidence="2" id="KW-0255">Endonuclease</keyword>
<dbReference type="Gene3D" id="3.90.320.10">
    <property type="match status" value="1"/>
</dbReference>
<name>A0A076LVJ3_9GAMM</name>
<dbReference type="InterPro" id="IPR017482">
    <property type="entry name" value="Lambda-type_endonuclease"/>
</dbReference>
<dbReference type="RefSeq" id="WP_034164932.1">
    <property type="nucleotide sequence ID" value="NZ_CP006665.1"/>
</dbReference>
<dbReference type="InterPro" id="IPR011335">
    <property type="entry name" value="Restrct_endonuc-II-like"/>
</dbReference>
<dbReference type="SUPFAM" id="SSF52980">
    <property type="entry name" value="Restriction endonuclease-like"/>
    <property type="match status" value="1"/>
</dbReference>
<dbReference type="EMBL" id="CP006665">
    <property type="protein sequence ID" value="AIJ10687.1"/>
    <property type="molecule type" value="Genomic_DNA"/>
</dbReference>
<dbReference type="Pfam" id="PF09588">
    <property type="entry name" value="YqaJ"/>
    <property type="match status" value="1"/>
</dbReference>
<gene>
    <name evidence="2" type="ORF">ETEE_p1096</name>
</gene>
<dbReference type="NCBIfam" id="TIGR03033">
    <property type="entry name" value="phage_rel_nuc"/>
    <property type="match status" value="1"/>
</dbReference>
<dbReference type="GeneID" id="33941577"/>
<dbReference type="PANTHER" id="PTHR46609">
    <property type="entry name" value="EXONUCLEASE, PHAGE-TYPE/RECB, C-TERMINAL DOMAIN-CONTAINING PROTEIN"/>
    <property type="match status" value="1"/>
</dbReference>
<keyword evidence="2" id="KW-0378">Hydrolase</keyword>
<protein>
    <submittedName>
        <fullName evidence="2">Putative phage-type endonuclease</fullName>
    </submittedName>
</protein>
<dbReference type="KEGG" id="ete:ETEE_p1096"/>
<dbReference type="GO" id="GO:0004519">
    <property type="term" value="F:endonuclease activity"/>
    <property type="evidence" value="ECO:0007669"/>
    <property type="project" value="UniProtKB-KW"/>
</dbReference>
<dbReference type="AlphaFoldDB" id="A0A076LVJ3"/>
<proteinExistence type="predicted"/>
<dbReference type="InterPro" id="IPR011604">
    <property type="entry name" value="PDDEXK-like_dom_sf"/>
</dbReference>